<dbReference type="EMBL" id="VYDO01000265">
    <property type="protein sequence ID" value="MYG38956.1"/>
    <property type="molecule type" value="Genomic_DNA"/>
</dbReference>
<name>A0A6B1FB15_9SYNE</name>
<accession>A0A6B1FB15</accession>
<reference evidence="2" key="1">
    <citation type="submission" date="2019-09" db="EMBL/GenBank/DDBJ databases">
        <title>Characterisation of the sponge microbiome using genome-centric metagenomics.</title>
        <authorList>
            <person name="Engelberts J.P."/>
            <person name="Robbins S.J."/>
            <person name="De Goeij J.M."/>
            <person name="Aranda M."/>
            <person name="Bell S.C."/>
            <person name="Webster N.S."/>
        </authorList>
    </citation>
    <scope>NUCLEOTIDE SEQUENCE</scope>
    <source>
        <strain evidence="2">SB0676_bin_10</strain>
    </source>
</reference>
<sequence length="93" mass="10839">MPALPPGLTEWLPSGIITAFLGLLWYEQKAGEARLNRRIDESRDGVNKRIDELKDDMKELRRDQKETRQKVDELPMKILELLRTSKHPVTGER</sequence>
<proteinExistence type="predicted"/>
<dbReference type="AlphaFoldDB" id="A0A6B1FB15"/>
<evidence type="ECO:0000313" key="2">
    <source>
        <dbReference type="EMBL" id="MYG38956.1"/>
    </source>
</evidence>
<protein>
    <recommendedName>
        <fullName evidence="3">Holin</fullName>
    </recommendedName>
</protein>
<keyword evidence="1" id="KW-0175">Coiled coil</keyword>
<comment type="caution">
    <text evidence="2">The sequence shown here is derived from an EMBL/GenBank/DDBJ whole genome shotgun (WGS) entry which is preliminary data.</text>
</comment>
<evidence type="ECO:0008006" key="3">
    <source>
        <dbReference type="Google" id="ProtNLM"/>
    </source>
</evidence>
<gene>
    <name evidence="2" type="ORF">F4162_08375</name>
</gene>
<feature type="coiled-coil region" evidence="1">
    <location>
        <begin position="36"/>
        <end position="70"/>
    </location>
</feature>
<evidence type="ECO:0000256" key="1">
    <source>
        <dbReference type="SAM" id="Coils"/>
    </source>
</evidence>
<organism evidence="2">
    <name type="scientific">Synechococcus sp. SB0676_bin_10</name>
    <dbReference type="NCBI Taxonomy" id="2604869"/>
    <lineage>
        <taxon>Bacteria</taxon>
        <taxon>Bacillati</taxon>
        <taxon>Cyanobacteriota</taxon>
        <taxon>Cyanophyceae</taxon>
        <taxon>Synechococcales</taxon>
        <taxon>Synechococcaceae</taxon>
        <taxon>Synechococcus</taxon>
    </lineage>
</organism>